<dbReference type="EMBL" id="CH473953">
    <property type="protein sequence ID" value="EDM12614.1"/>
    <property type="molecule type" value="Genomic_DNA"/>
</dbReference>
<proteinExistence type="predicted"/>
<evidence type="ECO:0000313" key="1">
    <source>
        <dbReference type="EMBL" id="EDM12614.1"/>
    </source>
</evidence>
<protein>
    <submittedName>
        <fullName evidence="1">RCG47681</fullName>
    </submittedName>
</protein>
<accession>A6HZI3</accession>
<reference evidence="2" key="1">
    <citation type="submission" date="2005-09" db="EMBL/GenBank/DDBJ databases">
        <authorList>
            <person name="Mural R.J."/>
            <person name="Li P.W."/>
            <person name="Adams M.D."/>
            <person name="Amanatides P.G."/>
            <person name="Baden-Tillson H."/>
            <person name="Barnstead M."/>
            <person name="Chin S.H."/>
            <person name="Dew I."/>
            <person name="Evans C.A."/>
            <person name="Ferriera S."/>
            <person name="Flanigan M."/>
            <person name="Fosler C."/>
            <person name="Glodek A."/>
            <person name="Gu Z."/>
            <person name="Holt R.A."/>
            <person name="Jennings D."/>
            <person name="Kraft C.L."/>
            <person name="Lu F."/>
            <person name="Nguyen T."/>
            <person name="Nusskern D.R."/>
            <person name="Pfannkoch C.M."/>
            <person name="Sitter C."/>
            <person name="Sutton G.G."/>
            <person name="Venter J.C."/>
            <person name="Wang Z."/>
            <person name="Woodage T."/>
            <person name="Zheng X.H."/>
            <person name="Zhong F."/>
        </authorList>
    </citation>
    <scope>NUCLEOTIDE SEQUENCE [LARGE SCALE GENOMIC DNA]</scope>
    <source>
        <strain>BN</strain>
        <strain evidence="2">Sprague-Dawley</strain>
    </source>
</reference>
<dbReference type="AlphaFoldDB" id="A6HZI3"/>
<dbReference type="Proteomes" id="UP000234681">
    <property type="component" value="Chromosome 1"/>
</dbReference>
<evidence type="ECO:0000313" key="2">
    <source>
        <dbReference type="Proteomes" id="UP000234681"/>
    </source>
</evidence>
<organism evidence="1 2">
    <name type="scientific">Rattus norvegicus</name>
    <name type="common">Rat</name>
    <dbReference type="NCBI Taxonomy" id="10116"/>
    <lineage>
        <taxon>Eukaryota</taxon>
        <taxon>Metazoa</taxon>
        <taxon>Chordata</taxon>
        <taxon>Craniata</taxon>
        <taxon>Vertebrata</taxon>
        <taxon>Euteleostomi</taxon>
        <taxon>Mammalia</taxon>
        <taxon>Eutheria</taxon>
        <taxon>Euarchontoglires</taxon>
        <taxon>Glires</taxon>
        <taxon>Rodentia</taxon>
        <taxon>Myomorpha</taxon>
        <taxon>Muroidea</taxon>
        <taxon>Muridae</taxon>
        <taxon>Murinae</taxon>
        <taxon>Rattus</taxon>
    </lineage>
</organism>
<sequence>MNTELCLHGSQSLPPSLPIPQSQTKYKVIAKWRHRTPSPKCLFPGRIQNQIAQRTHEAPPLPEDPLVVSGWERGHFL</sequence>
<gene>
    <name evidence="1" type="ORF">rCG_47681</name>
</gene>
<name>A6HZI3_RAT</name>